<dbReference type="Proteomes" id="UP000292118">
    <property type="component" value="Chromosome"/>
</dbReference>
<evidence type="ECO:0000256" key="6">
    <source>
        <dbReference type="ARBA" id="ARBA00023315"/>
    </source>
</evidence>
<comment type="subcellular location">
    <subcellularLocation>
        <location evidence="1">Cell inner membrane</location>
    </subcellularLocation>
</comment>
<evidence type="ECO:0000256" key="5">
    <source>
        <dbReference type="ARBA" id="ARBA00023136"/>
    </source>
</evidence>
<keyword evidence="6 7" id="KW-0012">Acyltransferase</keyword>
<keyword evidence="4 7" id="KW-0808">Transferase</keyword>
<keyword evidence="2" id="KW-1003">Cell membrane</keyword>
<keyword evidence="3" id="KW-0997">Cell inner membrane</keyword>
<gene>
    <name evidence="7" type="ORF">ET471_14730</name>
</gene>
<evidence type="ECO:0000313" key="7">
    <source>
        <dbReference type="EMBL" id="QAY71138.1"/>
    </source>
</evidence>
<dbReference type="GO" id="GO:0005886">
    <property type="term" value="C:plasma membrane"/>
    <property type="evidence" value="ECO:0007669"/>
    <property type="project" value="UniProtKB-SubCell"/>
</dbReference>
<dbReference type="OrthoDB" id="9803456at2"/>
<evidence type="ECO:0000256" key="4">
    <source>
        <dbReference type="ARBA" id="ARBA00022679"/>
    </source>
</evidence>
<dbReference type="PANTHER" id="PTHR30606:SF10">
    <property type="entry name" value="PHOSPHATIDYLINOSITOL MANNOSIDE ACYLTRANSFERASE"/>
    <property type="match status" value="1"/>
</dbReference>
<dbReference type="RefSeq" id="WP_129189528.1">
    <property type="nucleotide sequence ID" value="NZ_CP035493.1"/>
</dbReference>
<dbReference type="InterPro" id="IPR004960">
    <property type="entry name" value="LipA_acyltrans"/>
</dbReference>
<name>A0A4P6FKI1_9MICO</name>
<accession>A0A4P6FKI1</accession>
<dbReference type="EMBL" id="CP035493">
    <property type="protein sequence ID" value="QAY71138.1"/>
    <property type="molecule type" value="Genomic_DNA"/>
</dbReference>
<dbReference type="PANTHER" id="PTHR30606">
    <property type="entry name" value="LIPID A BIOSYNTHESIS LAUROYL ACYLTRANSFERASE"/>
    <property type="match status" value="1"/>
</dbReference>
<dbReference type="AlphaFoldDB" id="A0A4P6FKI1"/>
<keyword evidence="8" id="KW-1185">Reference proteome</keyword>
<evidence type="ECO:0000256" key="1">
    <source>
        <dbReference type="ARBA" id="ARBA00004533"/>
    </source>
</evidence>
<dbReference type="NCBIfam" id="NF005919">
    <property type="entry name" value="PRK07920.1"/>
    <property type="match status" value="1"/>
</dbReference>
<keyword evidence="5" id="KW-0472">Membrane</keyword>
<dbReference type="KEGG" id="xya:ET471_14730"/>
<reference evidence="7 8" key="1">
    <citation type="submission" date="2019-01" db="EMBL/GenBank/DDBJ databases">
        <title>Genome sequencing of strain FW10M-9.</title>
        <authorList>
            <person name="Heo J."/>
            <person name="Kim S.-J."/>
            <person name="Kim J.-S."/>
            <person name="Hong S.-B."/>
            <person name="Kwon S.-W."/>
        </authorList>
    </citation>
    <scope>NUCLEOTIDE SEQUENCE [LARGE SCALE GENOMIC DNA]</scope>
    <source>
        <strain evidence="7 8">FW10M-9</strain>
    </source>
</reference>
<dbReference type="GO" id="GO:0016746">
    <property type="term" value="F:acyltransferase activity"/>
    <property type="evidence" value="ECO:0007669"/>
    <property type="project" value="UniProtKB-KW"/>
</dbReference>
<sequence length="324" mass="35649">MVDVAKAYTFAWRHAAKVPEPVLRGAFALAADIVWLRRGGGVRRLEANYARVRPDLDAAAVRRLSRVGMRSYLRYFREAFTLQNVTPEQVLARVRVEGIEHARGVTEDGEAASLALGHLGNWDLAGAWATPNLAPVLTVAEKLKPEALYDEFVAFRRSIGIDVLGLGDPGVFRDLVRGGKAGRRIIPLLADRDLTASGVEVDLAGHRARVAAGPAALALAAGIPLLPLMIRYERLDAARRKVARTPWGIVLRFYPPVPVPEADPGMSAPDRRRAQVAAMTQGWVDAMAHFLRESTEDWHMLQKVFVEDLDPERYAKTQAEAGEL</sequence>
<proteinExistence type="predicted"/>
<dbReference type="GO" id="GO:0009247">
    <property type="term" value="P:glycolipid biosynthetic process"/>
    <property type="evidence" value="ECO:0007669"/>
    <property type="project" value="UniProtKB-ARBA"/>
</dbReference>
<evidence type="ECO:0000256" key="2">
    <source>
        <dbReference type="ARBA" id="ARBA00022475"/>
    </source>
</evidence>
<protein>
    <submittedName>
        <fullName evidence="7">Phosphatidylinositol mannoside acyltransferase</fullName>
    </submittedName>
</protein>
<evidence type="ECO:0000256" key="3">
    <source>
        <dbReference type="ARBA" id="ARBA00022519"/>
    </source>
</evidence>
<evidence type="ECO:0000313" key="8">
    <source>
        <dbReference type="Proteomes" id="UP000292118"/>
    </source>
</evidence>
<dbReference type="Pfam" id="PF03279">
    <property type="entry name" value="Lip_A_acyltrans"/>
    <property type="match status" value="1"/>
</dbReference>
<organism evidence="7 8">
    <name type="scientific">Xylanimonas protaetiae</name>
    <dbReference type="NCBI Taxonomy" id="2509457"/>
    <lineage>
        <taxon>Bacteria</taxon>
        <taxon>Bacillati</taxon>
        <taxon>Actinomycetota</taxon>
        <taxon>Actinomycetes</taxon>
        <taxon>Micrococcales</taxon>
        <taxon>Promicromonosporaceae</taxon>
        <taxon>Xylanimonas</taxon>
    </lineage>
</organism>